<reference evidence="2 3" key="1">
    <citation type="journal article" date="2014" name="ISME J.">
        <title>Adaptation of an abundant Roseobacter RCA organism to pelagic systems revealed by genomic and transcriptomic analyses.</title>
        <authorList>
            <person name="Voget S."/>
            <person name="Wemheuer B."/>
            <person name="Brinkhoff T."/>
            <person name="Vollmers J."/>
            <person name="Dietrich S."/>
            <person name="Giebel H.A."/>
            <person name="Beardsley C."/>
            <person name="Sardemann C."/>
            <person name="Bakenhus I."/>
            <person name="Billerbeck S."/>
            <person name="Daniel R."/>
            <person name="Simon M."/>
        </authorList>
    </citation>
    <scope>NUCLEOTIDE SEQUENCE [LARGE SCALE GENOMIC DNA]</scope>
    <source>
        <strain evidence="2 3">RCA23</strain>
    </source>
</reference>
<dbReference type="EMBL" id="CP003984">
    <property type="protein sequence ID" value="AII87293.1"/>
    <property type="molecule type" value="Genomic_DNA"/>
</dbReference>
<dbReference type="GO" id="GO:0016491">
    <property type="term" value="F:oxidoreductase activity"/>
    <property type="evidence" value="ECO:0007669"/>
    <property type="project" value="UniProtKB-KW"/>
</dbReference>
<keyword evidence="1" id="KW-0560">Oxidoreductase</keyword>
<evidence type="ECO:0008006" key="4">
    <source>
        <dbReference type="Google" id="ProtNLM"/>
    </source>
</evidence>
<organism evidence="2 3">
    <name type="scientific">Planktomarina temperata RCA23</name>
    <dbReference type="NCBI Taxonomy" id="666509"/>
    <lineage>
        <taxon>Bacteria</taxon>
        <taxon>Pseudomonadati</taxon>
        <taxon>Pseudomonadota</taxon>
        <taxon>Alphaproteobacteria</taxon>
        <taxon>Rhodobacterales</taxon>
        <taxon>Paracoccaceae</taxon>
        <taxon>Planktomarina</taxon>
    </lineage>
</organism>
<dbReference type="AlphaFoldDB" id="A0AAN0RJE3"/>
<name>A0AAN0RJE3_9RHOB</name>
<gene>
    <name evidence="2" type="ORF">RCA23_c17590</name>
</gene>
<proteinExistence type="predicted"/>
<sequence length="308" mass="33085">MALLNFGSKDTAGVEINPQVESFLKDYSIEVMPRTAEKIEDFREILPAATRVYIAHIEGTPIEDMVATAKRIAGEGFAVMPHFPARIIKDEATLRNWIAMYQDEAGVEQALLLAGGVTQPHGDYDSSMQLLESGAFGDAGFKRLHVAGHPEGNKDIDPDGSMTNVDAALRWKQAFSDTSDADMAIATQFCFEAAPVIDWANDLAANGITLPIHIGVAGPAKLQTLIKFSIACGVGASLRVLQRRAKDLTKLLLPFTPNEFLSDLAAHKVANPDFGISHVHFFPLGGIKTNANWAIENGGTSAAPASQS</sequence>
<dbReference type="SUPFAM" id="SSF51730">
    <property type="entry name" value="FAD-linked oxidoreductase"/>
    <property type="match status" value="1"/>
</dbReference>
<keyword evidence="3" id="KW-1185">Reference proteome</keyword>
<dbReference type="RefSeq" id="WP_044050028.1">
    <property type="nucleotide sequence ID" value="NZ_CP003984.1"/>
</dbReference>
<dbReference type="KEGG" id="ptp:RCA23_c17590"/>
<evidence type="ECO:0000256" key="1">
    <source>
        <dbReference type="ARBA" id="ARBA00023002"/>
    </source>
</evidence>
<evidence type="ECO:0000313" key="2">
    <source>
        <dbReference type="EMBL" id="AII87293.1"/>
    </source>
</evidence>
<dbReference type="Gene3D" id="3.20.20.220">
    <property type="match status" value="1"/>
</dbReference>
<evidence type="ECO:0000313" key="3">
    <source>
        <dbReference type="Proteomes" id="UP000028680"/>
    </source>
</evidence>
<dbReference type="InterPro" id="IPR029041">
    <property type="entry name" value="FAD-linked_oxidoreductase-like"/>
</dbReference>
<protein>
    <recommendedName>
        <fullName evidence="4">5,10-methylenetetrahydrofolate reductase</fullName>
    </recommendedName>
</protein>
<accession>A0AAN0RJE3</accession>
<dbReference type="Proteomes" id="UP000028680">
    <property type="component" value="Chromosome"/>
</dbReference>